<feature type="compositionally biased region" description="Low complexity" evidence="1">
    <location>
        <begin position="344"/>
        <end position="354"/>
    </location>
</feature>
<dbReference type="EMBL" id="CAICTM010000099">
    <property type="protein sequence ID" value="CAB9501132.1"/>
    <property type="molecule type" value="Genomic_DNA"/>
</dbReference>
<dbReference type="InterPro" id="IPR001214">
    <property type="entry name" value="SET_dom"/>
</dbReference>
<evidence type="ECO:0000313" key="5">
    <source>
        <dbReference type="Proteomes" id="UP001153069"/>
    </source>
</evidence>
<protein>
    <submittedName>
        <fullName evidence="4">Guanylate cyclase</fullName>
    </submittedName>
</protein>
<dbReference type="OrthoDB" id="40579at2759"/>
<evidence type="ECO:0000259" key="3">
    <source>
        <dbReference type="PROSITE" id="PS50280"/>
    </source>
</evidence>
<feature type="domain" description="SET" evidence="3">
    <location>
        <begin position="83"/>
        <end position="252"/>
    </location>
</feature>
<accession>A0A9N8H615</accession>
<proteinExistence type="predicted"/>
<evidence type="ECO:0000256" key="2">
    <source>
        <dbReference type="SAM" id="SignalP"/>
    </source>
</evidence>
<organism evidence="4 5">
    <name type="scientific">Seminavis robusta</name>
    <dbReference type="NCBI Taxonomy" id="568900"/>
    <lineage>
        <taxon>Eukaryota</taxon>
        <taxon>Sar</taxon>
        <taxon>Stramenopiles</taxon>
        <taxon>Ochrophyta</taxon>
        <taxon>Bacillariophyta</taxon>
        <taxon>Bacillariophyceae</taxon>
        <taxon>Bacillariophycidae</taxon>
        <taxon>Naviculales</taxon>
        <taxon>Naviculaceae</taxon>
        <taxon>Seminavis</taxon>
    </lineage>
</organism>
<gene>
    <name evidence="4" type="ORF">SEMRO_100_G051370.1</name>
</gene>
<dbReference type="AlphaFoldDB" id="A0A9N8H615"/>
<dbReference type="Proteomes" id="UP001153069">
    <property type="component" value="Unassembled WGS sequence"/>
</dbReference>
<feature type="region of interest" description="Disordered" evidence="1">
    <location>
        <begin position="318"/>
        <end position="356"/>
    </location>
</feature>
<feature type="chain" id="PRO_5040143971" evidence="2">
    <location>
        <begin position="24"/>
        <end position="935"/>
    </location>
</feature>
<keyword evidence="2" id="KW-0732">Signal</keyword>
<feature type="domain" description="SET" evidence="3">
    <location>
        <begin position="464"/>
        <end position="619"/>
    </location>
</feature>
<name>A0A9N8H615_9STRA</name>
<feature type="signal peptide" evidence="2">
    <location>
        <begin position="1"/>
        <end position="23"/>
    </location>
</feature>
<dbReference type="InterPro" id="IPR046341">
    <property type="entry name" value="SET_dom_sf"/>
</dbReference>
<evidence type="ECO:0000313" key="4">
    <source>
        <dbReference type="EMBL" id="CAB9501132.1"/>
    </source>
</evidence>
<sequence length="935" mass="105554">MRLPSLVLALQWALYLLPLMAQGETTTETTLQVQEAPSCGAEDPQCLAERPRAADEEVSNAVNASTAAGATGSGDSQSDFGTCGLYLARSTIPNAGLGLFVGNDIPAGSTIGEEELFITIVDKFKTLPYRGNQRFLSWLGYVYPEEPEAFWHSSDEAFPSIHPSHYDIEEGLNSATEYPFIDAQGDQVSAFVPGIASMANSQQELANIDRDPTGNQADWPYPVAPPYSQNYGVTYQATRDIPKGSELFLDYGDAWHYRHQFKHKHGFVEFAQTPEDFHDGQDVYIPTEEEKRNRLAGMEEALHHSLYRKFQKELVEEAKRRSRNDQATVENSKTAEASQEEETTSTTATTTTTEPTKEHQMFPIGTFVVDQLEEEHWARGTVTHYDEAAETYEVTFFNGHKEYYWDLEEMKEIVDNGVEKKEFVLQQEYEKRMLERALYQTETGNKKAGSRPPAWLQRNGLCMDNLRAGESTIPDAGRGAFATRAIAKGGVIASAPLLVLKRDDLIIYEADESTPILRNVLNFDKVVGQELLLNYAYGKDGSPILLVPIAPGVSFINHNGKEPNAMIRWPEHKSQLFRDAKEWLDLHPLDVLNESGKLMMEFVALREIQPGEEIYINYGKAWEQAWEAFKNSDQKSEFRHEIEVPPSFYPVKWDQEAVYKLANTDAPLKPGEIDELRWAHNGERVADGVMRVGLPTGFSAKMREYAEERGITGLYERLVSDTYLDNDGWHVLRMTDEEEWFAHRYKNTAWKFNMHYVAAWNEAARASVYRTMLDLGFDEALGSLGEFFGLNHTTCFHMSWMGLSEADNSFTHADVYASGKKAYNLIFPIITVDGTKPELDVISDDANIEISVKYQHDVAYVLGDWGYHKTSANDNEGGQLRLVAGTYCGQIDETNAEMLANIYDGEDPAPFMSQFHLPIQEFHWKKQPDDVPASD</sequence>
<keyword evidence="5" id="KW-1185">Reference proteome</keyword>
<reference evidence="4" key="1">
    <citation type="submission" date="2020-06" db="EMBL/GenBank/DDBJ databases">
        <authorList>
            <consortium name="Plant Systems Biology data submission"/>
        </authorList>
    </citation>
    <scope>NUCLEOTIDE SEQUENCE</scope>
    <source>
        <strain evidence="4">D6</strain>
    </source>
</reference>
<dbReference type="Pfam" id="PF00856">
    <property type="entry name" value="SET"/>
    <property type="match status" value="2"/>
</dbReference>
<dbReference type="SMART" id="SM00317">
    <property type="entry name" value="SET"/>
    <property type="match status" value="2"/>
</dbReference>
<evidence type="ECO:0000256" key="1">
    <source>
        <dbReference type="SAM" id="MobiDB-lite"/>
    </source>
</evidence>
<comment type="caution">
    <text evidence="4">The sequence shown here is derived from an EMBL/GenBank/DDBJ whole genome shotgun (WGS) entry which is preliminary data.</text>
</comment>
<dbReference type="CDD" id="cd08161">
    <property type="entry name" value="SET"/>
    <property type="match status" value="1"/>
</dbReference>
<dbReference type="SUPFAM" id="SSF82199">
    <property type="entry name" value="SET domain"/>
    <property type="match status" value="2"/>
</dbReference>
<dbReference type="PROSITE" id="PS50280">
    <property type="entry name" value="SET"/>
    <property type="match status" value="2"/>
</dbReference>
<dbReference type="Gene3D" id="2.170.270.10">
    <property type="entry name" value="SET domain"/>
    <property type="match status" value="2"/>
</dbReference>
<feature type="region of interest" description="Disordered" evidence="1">
    <location>
        <begin position="34"/>
        <end position="61"/>
    </location>
</feature>